<dbReference type="InterPro" id="IPR036271">
    <property type="entry name" value="Tet_transcr_reg_TetR-rel_C_sf"/>
</dbReference>
<organism evidence="6 7">
    <name type="scientific">Dietzia timorensis</name>
    <dbReference type="NCBI Taxonomy" id="499555"/>
    <lineage>
        <taxon>Bacteria</taxon>
        <taxon>Bacillati</taxon>
        <taxon>Actinomycetota</taxon>
        <taxon>Actinomycetes</taxon>
        <taxon>Mycobacteriales</taxon>
        <taxon>Dietziaceae</taxon>
        <taxon>Dietzia</taxon>
    </lineage>
</organism>
<protein>
    <recommendedName>
        <fullName evidence="5">HTH tetR-type domain-containing protein</fullName>
    </recommendedName>
</protein>
<evidence type="ECO:0000313" key="7">
    <source>
        <dbReference type="Proteomes" id="UP000186104"/>
    </source>
</evidence>
<evidence type="ECO:0000256" key="1">
    <source>
        <dbReference type="ARBA" id="ARBA00023015"/>
    </source>
</evidence>
<reference evidence="6 7" key="1">
    <citation type="submission" date="2016-06" db="EMBL/GenBank/DDBJ databases">
        <title>Complete genome sequence of a saline-alkali tolerant type strain Dietzia timorensis ID05-A0528T.</title>
        <authorList>
            <person name="Wu X."/>
        </authorList>
    </citation>
    <scope>NUCLEOTIDE SEQUENCE [LARGE SCALE GENOMIC DNA]</scope>
    <source>
        <strain evidence="6 7">ID05-A0528</strain>
    </source>
</reference>
<dbReference type="SUPFAM" id="SSF48498">
    <property type="entry name" value="Tetracyclin repressor-like, C-terminal domain"/>
    <property type="match status" value="1"/>
</dbReference>
<dbReference type="SUPFAM" id="SSF46689">
    <property type="entry name" value="Homeodomain-like"/>
    <property type="match status" value="1"/>
</dbReference>
<evidence type="ECO:0000259" key="5">
    <source>
        <dbReference type="PROSITE" id="PS50977"/>
    </source>
</evidence>
<dbReference type="PROSITE" id="PS50977">
    <property type="entry name" value="HTH_TETR_2"/>
    <property type="match status" value="1"/>
</dbReference>
<dbReference type="InterPro" id="IPR050109">
    <property type="entry name" value="HTH-type_TetR-like_transc_reg"/>
</dbReference>
<dbReference type="GO" id="GO:0003700">
    <property type="term" value="F:DNA-binding transcription factor activity"/>
    <property type="evidence" value="ECO:0007669"/>
    <property type="project" value="TreeGrafter"/>
</dbReference>
<accession>A0A173LMA3</accession>
<dbReference type="PANTHER" id="PTHR30055:SF234">
    <property type="entry name" value="HTH-TYPE TRANSCRIPTIONAL REGULATOR BETI"/>
    <property type="match status" value="1"/>
</dbReference>
<sequence length="207" mass="22345">MGQRPPEGLGSRDRILWAATTMLGEGPGAILSVRAVAARAEVSTGSLRHHFPTQRELMDAALGVVYDVLLPEDSIHDRSLSAHERLVACLQRLLAPAGDKVDSRDAWRRAFESYVAGEPTQAARDEFLAIDREIRRRLDYCLRVLQGEGAVPAGDNSARVALLLNVVNGLSIAQVMPTEVPRAQAELDTLRLAADYVLGEAKGAGGK</sequence>
<proteinExistence type="predicted"/>
<dbReference type="InterPro" id="IPR001647">
    <property type="entry name" value="HTH_TetR"/>
</dbReference>
<dbReference type="Pfam" id="PF00440">
    <property type="entry name" value="TetR_N"/>
    <property type="match status" value="1"/>
</dbReference>
<dbReference type="STRING" id="499555.BJL86_2636"/>
<dbReference type="RefSeq" id="WP_067472426.1">
    <property type="nucleotide sequence ID" value="NZ_CP015961.1"/>
</dbReference>
<feature type="DNA-binding region" description="H-T-H motif" evidence="4">
    <location>
        <begin position="32"/>
        <end position="51"/>
    </location>
</feature>
<dbReference type="EMBL" id="CP015961">
    <property type="protein sequence ID" value="ANI93396.1"/>
    <property type="molecule type" value="Genomic_DNA"/>
</dbReference>
<keyword evidence="3" id="KW-0804">Transcription</keyword>
<keyword evidence="7" id="KW-1185">Reference proteome</keyword>
<dbReference type="OrthoDB" id="9816296at2"/>
<feature type="domain" description="HTH tetR-type" evidence="5">
    <location>
        <begin position="9"/>
        <end position="69"/>
    </location>
</feature>
<dbReference type="PANTHER" id="PTHR30055">
    <property type="entry name" value="HTH-TYPE TRANSCRIPTIONAL REGULATOR RUTR"/>
    <property type="match status" value="1"/>
</dbReference>
<dbReference type="AlphaFoldDB" id="A0A173LMA3"/>
<evidence type="ECO:0000256" key="2">
    <source>
        <dbReference type="ARBA" id="ARBA00023125"/>
    </source>
</evidence>
<dbReference type="GO" id="GO:0000976">
    <property type="term" value="F:transcription cis-regulatory region binding"/>
    <property type="evidence" value="ECO:0007669"/>
    <property type="project" value="TreeGrafter"/>
</dbReference>
<dbReference type="Gene3D" id="1.10.357.10">
    <property type="entry name" value="Tetracycline Repressor, domain 2"/>
    <property type="match status" value="1"/>
</dbReference>
<dbReference type="InterPro" id="IPR009057">
    <property type="entry name" value="Homeodomain-like_sf"/>
</dbReference>
<dbReference type="KEGG" id="dtm:BJL86_2636"/>
<evidence type="ECO:0000313" key="6">
    <source>
        <dbReference type="EMBL" id="ANI93396.1"/>
    </source>
</evidence>
<keyword evidence="2 4" id="KW-0238">DNA-binding</keyword>
<dbReference type="Proteomes" id="UP000186104">
    <property type="component" value="Chromosome"/>
</dbReference>
<evidence type="ECO:0000256" key="4">
    <source>
        <dbReference type="PROSITE-ProRule" id="PRU00335"/>
    </source>
</evidence>
<gene>
    <name evidence="6" type="ORF">BJL86_2636</name>
</gene>
<evidence type="ECO:0000256" key="3">
    <source>
        <dbReference type="ARBA" id="ARBA00023163"/>
    </source>
</evidence>
<keyword evidence="1" id="KW-0805">Transcription regulation</keyword>
<name>A0A173LMA3_9ACTN</name>